<proteinExistence type="predicted"/>
<reference evidence="3 4" key="1">
    <citation type="submission" date="2020-02" db="EMBL/GenBank/DDBJ databases">
        <authorList>
            <person name="Ma Q."/>
            <person name="Huang Y."/>
            <person name="Song X."/>
            <person name="Pei D."/>
        </authorList>
    </citation>
    <scope>NUCLEOTIDE SEQUENCE [LARGE SCALE GENOMIC DNA]</scope>
    <source>
        <strain evidence="3">Sxm20200214</strain>
        <tissue evidence="3">Leaf</tissue>
    </source>
</reference>
<dbReference type="EMBL" id="JAAMPC010000001">
    <property type="protein sequence ID" value="KAG2330351.1"/>
    <property type="molecule type" value="Genomic_DNA"/>
</dbReference>
<feature type="region of interest" description="Disordered" evidence="1">
    <location>
        <begin position="74"/>
        <end position="100"/>
    </location>
</feature>
<evidence type="ECO:0000313" key="4">
    <source>
        <dbReference type="Proteomes" id="UP000886595"/>
    </source>
</evidence>
<keyword evidence="2" id="KW-0732">Signal</keyword>
<protein>
    <recommendedName>
        <fullName evidence="5">Secreted protein</fullName>
    </recommendedName>
</protein>
<sequence length="107" mass="12527">MTMVRRRWILGLFRLVITRETSSLRMVRWRSEGYDLQTLRGRIGRMLRARDLPSVRSRTFSGVSSRTGLRLLYRRPSRDHGPHRKAISASTSRTSRTTRSCGFRFLG</sequence>
<feature type="chain" id="PRO_5036489608" description="Secreted protein" evidence="2">
    <location>
        <begin position="24"/>
        <end position="107"/>
    </location>
</feature>
<comment type="caution">
    <text evidence="3">The sequence shown here is derived from an EMBL/GenBank/DDBJ whole genome shotgun (WGS) entry which is preliminary data.</text>
</comment>
<feature type="signal peptide" evidence="2">
    <location>
        <begin position="1"/>
        <end position="23"/>
    </location>
</feature>
<evidence type="ECO:0008006" key="5">
    <source>
        <dbReference type="Google" id="ProtNLM"/>
    </source>
</evidence>
<keyword evidence="4" id="KW-1185">Reference proteome</keyword>
<evidence type="ECO:0000256" key="1">
    <source>
        <dbReference type="SAM" id="MobiDB-lite"/>
    </source>
</evidence>
<dbReference type="Proteomes" id="UP000886595">
    <property type="component" value="Unassembled WGS sequence"/>
</dbReference>
<name>A0A8X7WIQ3_BRACI</name>
<organism evidence="3 4">
    <name type="scientific">Brassica carinata</name>
    <name type="common">Ethiopian mustard</name>
    <name type="synonym">Abyssinian cabbage</name>
    <dbReference type="NCBI Taxonomy" id="52824"/>
    <lineage>
        <taxon>Eukaryota</taxon>
        <taxon>Viridiplantae</taxon>
        <taxon>Streptophyta</taxon>
        <taxon>Embryophyta</taxon>
        <taxon>Tracheophyta</taxon>
        <taxon>Spermatophyta</taxon>
        <taxon>Magnoliopsida</taxon>
        <taxon>eudicotyledons</taxon>
        <taxon>Gunneridae</taxon>
        <taxon>Pentapetalae</taxon>
        <taxon>rosids</taxon>
        <taxon>malvids</taxon>
        <taxon>Brassicales</taxon>
        <taxon>Brassicaceae</taxon>
        <taxon>Brassiceae</taxon>
        <taxon>Brassica</taxon>
    </lineage>
</organism>
<gene>
    <name evidence="3" type="ORF">Bca52824_001531</name>
</gene>
<feature type="compositionally biased region" description="Basic residues" evidence="1">
    <location>
        <begin position="74"/>
        <end position="86"/>
    </location>
</feature>
<feature type="compositionally biased region" description="Low complexity" evidence="1">
    <location>
        <begin position="90"/>
        <end position="100"/>
    </location>
</feature>
<evidence type="ECO:0000313" key="3">
    <source>
        <dbReference type="EMBL" id="KAG2330351.1"/>
    </source>
</evidence>
<evidence type="ECO:0000256" key="2">
    <source>
        <dbReference type="SAM" id="SignalP"/>
    </source>
</evidence>
<dbReference type="AlphaFoldDB" id="A0A8X7WIQ3"/>
<accession>A0A8X7WIQ3</accession>